<keyword evidence="2" id="KW-0677">Repeat</keyword>
<dbReference type="InterPro" id="IPR006652">
    <property type="entry name" value="Kelch_1"/>
</dbReference>
<dbReference type="PROSITE" id="PS50097">
    <property type="entry name" value="BTB"/>
    <property type="match status" value="1"/>
</dbReference>
<dbReference type="SUPFAM" id="SSF117281">
    <property type="entry name" value="Kelch motif"/>
    <property type="match status" value="1"/>
</dbReference>
<dbReference type="AlphaFoldDB" id="A0A6S7IXU4"/>
<dbReference type="OrthoDB" id="45365at2759"/>
<evidence type="ECO:0000313" key="4">
    <source>
        <dbReference type="Proteomes" id="UP001152795"/>
    </source>
</evidence>
<dbReference type="Pfam" id="PF07707">
    <property type="entry name" value="BACK"/>
    <property type="match status" value="1"/>
</dbReference>
<dbReference type="PIRSF" id="PIRSF037037">
    <property type="entry name" value="Kelch-like_protein_gigaxonin"/>
    <property type="match status" value="1"/>
</dbReference>
<dbReference type="SMART" id="SM00612">
    <property type="entry name" value="Kelch"/>
    <property type="match status" value="5"/>
</dbReference>
<comment type="caution">
    <text evidence="3">The sequence shown here is derived from an EMBL/GenBank/DDBJ whole genome shotgun (WGS) entry which is preliminary data.</text>
</comment>
<dbReference type="SMART" id="SM00225">
    <property type="entry name" value="BTB"/>
    <property type="match status" value="1"/>
</dbReference>
<organism evidence="3 4">
    <name type="scientific">Paramuricea clavata</name>
    <name type="common">Red gorgonian</name>
    <name type="synonym">Violescent sea-whip</name>
    <dbReference type="NCBI Taxonomy" id="317549"/>
    <lineage>
        <taxon>Eukaryota</taxon>
        <taxon>Metazoa</taxon>
        <taxon>Cnidaria</taxon>
        <taxon>Anthozoa</taxon>
        <taxon>Octocorallia</taxon>
        <taxon>Malacalcyonacea</taxon>
        <taxon>Plexauridae</taxon>
        <taxon>Paramuricea</taxon>
    </lineage>
</organism>
<dbReference type="PANTHER" id="PTHR45632:SF3">
    <property type="entry name" value="KELCH-LIKE PROTEIN 32"/>
    <property type="match status" value="1"/>
</dbReference>
<sequence length="555" mass="63079">MALDTTSVLIQEDSLAKETLRTLNQMRGERELCDIILLVNGTEIATHRAILAACSPYFRAMFLSGFIEALQPRVVLKDIDTIALMKIIDFFYTSELHIHITEVEAVLNIACLLHLDYIIEECEKLLRRNITAGNCLGLKTVAQRYSLNFLYKQAWRFSLWHFGSVVKEEEFLRLPPDELELLVSDDLLKVKDECEVVNAVWQWLKYDFANRCTVVTEILQHIRFPLMNIADIMHNVHVKEFCQNYTLCRQLVREAIRYNSTPRRPVHDANPRLKPRMASEDIYVIGGWSNGQKMSTVRCFNVNTLQWTCMAGMTIATVAKEDYFRVVVVDDELFTVSRNKVGKFDPILNCWITIANGPDVQCKWAGVCHLNGLIYVIGGHSSMCSKSFDPEACKWTDLPSMKCARYYPGVAVLGGKIYAVGGLDHLWSPLKAAEKYDPQTNQWQLISSMGVPRWSLGVAVVNNLLYAIGGSDSKELWANSVEVYDPLRNLWIQNVTPMNEGRRCLGVAVVNNNIYVVGGRVVNTIEFYDRKKNQWKIVGSVNSQCNFGCVALRPI</sequence>
<evidence type="ECO:0000313" key="3">
    <source>
        <dbReference type="EMBL" id="CAB4024246.1"/>
    </source>
</evidence>
<dbReference type="FunFam" id="1.25.40.420:FF:000001">
    <property type="entry name" value="Kelch-like family member 12"/>
    <property type="match status" value="1"/>
</dbReference>
<keyword evidence="1" id="KW-0880">Kelch repeat</keyword>
<proteinExistence type="predicted"/>
<dbReference type="InterPro" id="IPR011705">
    <property type="entry name" value="BACK"/>
</dbReference>
<dbReference type="EMBL" id="CACRXK020012919">
    <property type="protein sequence ID" value="CAB4024246.1"/>
    <property type="molecule type" value="Genomic_DNA"/>
</dbReference>
<dbReference type="InterPro" id="IPR000210">
    <property type="entry name" value="BTB/POZ_dom"/>
</dbReference>
<evidence type="ECO:0000256" key="1">
    <source>
        <dbReference type="ARBA" id="ARBA00022441"/>
    </source>
</evidence>
<dbReference type="Gene3D" id="2.120.10.80">
    <property type="entry name" value="Kelch-type beta propeller"/>
    <property type="match status" value="2"/>
</dbReference>
<dbReference type="Pfam" id="PF00651">
    <property type="entry name" value="BTB"/>
    <property type="match status" value="1"/>
</dbReference>
<dbReference type="InterPro" id="IPR017096">
    <property type="entry name" value="BTB-kelch_protein"/>
</dbReference>
<dbReference type="SMART" id="SM00875">
    <property type="entry name" value="BACK"/>
    <property type="match status" value="1"/>
</dbReference>
<keyword evidence="4" id="KW-1185">Reference proteome</keyword>
<dbReference type="Gene3D" id="1.25.40.420">
    <property type="match status" value="1"/>
</dbReference>
<dbReference type="InterPro" id="IPR015915">
    <property type="entry name" value="Kelch-typ_b-propeller"/>
</dbReference>
<dbReference type="SUPFAM" id="SSF50965">
    <property type="entry name" value="Galactose oxidase, central domain"/>
    <property type="match status" value="1"/>
</dbReference>
<dbReference type="InterPro" id="IPR011333">
    <property type="entry name" value="SKP1/BTB/POZ_sf"/>
</dbReference>
<name>A0A6S7IXU4_PARCT</name>
<gene>
    <name evidence="3" type="ORF">PACLA_8A016577</name>
</gene>
<dbReference type="Proteomes" id="UP001152795">
    <property type="component" value="Unassembled WGS sequence"/>
</dbReference>
<protein>
    <submittedName>
        <fullName evidence="3">Kelch 20</fullName>
    </submittedName>
</protein>
<dbReference type="PANTHER" id="PTHR45632">
    <property type="entry name" value="LD33804P"/>
    <property type="match status" value="1"/>
</dbReference>
<evidence type="ECO:0000256" key="2">
    <source>
        <dbReference type="ARBA" id="ARBA00022737"/>
    </source>
</evidence>
<dbReference type="SUPFAM" id="SSF54695">
    <property type="entry name" value="POZ domain"/>
    <property type="match status" value="1"/>
</dbReference>
<accession>A0A6S7IXU4</accession>
<dbReference type="Pfam" id="PF01344">
    <property type="entry name" value="Kelch_1"/>
    <property type="match status" value="5"/>
</dbReference>
<reference evidence="3" key="1">
    <citation type="submission" date="2020-04" db="EMBL/GenBank/DDBJ databases">
        <authorList>
            <person name="Alioto T."/>
            <person name="Alioto T."/>
            <person name="Gomez Garrido J."/>
        </authorList>
    </citation>
    <scope>NUCLEOTIDE SEQUENCE</scope>
    <source>
        <strain evidence="3">A484AB</strain>
    </source>
</reference>
<dbReference type="InterPro" id="IPR011043">
    <property type="entry name" value="Gal_Oxase/kelch_b-propeller"/>
</dbReference>
<dbReference type="Gene3D" id="3.30.710.10">
    <property type="entry name" value="Potassium Channel Kv1.1, Chain A"/>
    <property type="match status" value="1"/>
</dbReference>